<sequence length="262" mass="28441">MKIYLYWLFPITLATLPFTKSVKAEEISTKATDLTDSNPTLFAQSSDSGFTPSSPTTIPSTPLYKSGDINPDLPASNYSYVTTSGGFGIQHDVDLKPLNGNNPTKATFNTGFSLSGTIAGYQFKNFRGELEFNSRFLSARELIRANGNKLSIFGNLTVITVLINGYYDFPTGSKFRPYIGGGLGLNFNTGNVDGIVDISGTSFAYQGKTGIQYEITPKGNIFAEVKYTVAQGYRLKDRVLGDDVELGNISSVGLNIGYRQGF</sequence>
<dbReference type="SUPFAM" id="SSF56925">
    <property type="entry name" value="OMPA-like"/>
    <property type="match status" value="1"/>
</dbReference>
<organism evidence="2 3">
    <name type="scientific">Cylindrospermopsis raciborskii CENA303</name>
    <dbReference type="NCBI Taxonomy" id="1170769"/>
    <lineage>
        <taxon>Bacteria</taxon>
        <taxon>Bacillati</taxon>
        <taxon>Cyanobacteriota</taxon>
        <taxon>Cyanophyceae</taxon>
        <taxon>Nostocales</taxon>
        <taxon>Aphanizomenonaceae</taxon>
        <taxon>Cylindrospermopsis</taxon>
    </lineage>
</organism>
<dbReference type="Pfam" id="PF01617">
    <property type="entry name" value="Surface_Ag_2"/>
    <property type="match status" value="1"/>
</dbReference>
<dbReference type="AlphaFoldDB" id="A0A1X4GB64"/>
<reference evidence="3" key="1">
    <citation type="submission" date="2017-04" db="EMBL/GenBank/DDBJ databases">
        <authorList>
            <person name="Abreu V.A."/>
            <person name="Popin R.V."/>
            <person name="Rigonato J."/>
            <person name="Andreote A.P."/>
            <person name="Schaker P.C."/>
            <person name="Hoff-Risseti C."/>
            <person name="Alvarenga D.O."/>
            <person name="Varani A.M."/>
            <person name="Fiore M.F."/>
        </authorList>
    </citation>
    <scope>NUCLEOTIDE SEQUENCE [LARGE SCALE GENOMIC DNA]</scope>
    <source>
        <strain evidence="3">CENA303</strain>
    </source>
</reference>
<comment type="caution">
    <text evidence="2">The sequence shown here is derived from an EMBL/GenBank/DDBJ whole genome shotgun (WGS) entry which is preliminary data.</text>
</comment>
<dbReference type="InterPro" id="IPR011250">
    <property type="entry name" value="OMP/PagP_B-barrel"/>
</dbReference>
<proteinExistence type="predicted"/>
<dbReference type="Proteomes" id="UP000192997">
    <property type="component" value="Unassembled WGS sequence"/>
</dbReference>
<evidence type="ECO:0000313" key="3">
    <source>
        <dbReference type="Proteomes" id="UP000192997"/>
    </source>
</evidence>
<name>A0A1X4GB64_9CYAN</name>
<gene>
    <name evidence="2" type="ORF">B7O87_03010</name>
</gene>
<accession>A0A1X4GB64</accession>
<evidence type="ECO:0000313" key="2">
    <source>
        <dbReference type="EMBL" id="OSO94421.1"/>
    </source>
</evidence>
<dbReference type="EMBL" id="NBYN01000011">
    <property type="protein sequence ID" value="OSO94421.1"/>
    <property type="molecule type" value="Genomic_DNA"/>
</dbReference>
<protein>
    <recommendedName>
        <fullName evidence="1">Msp4/OMP-like domain-containing protein</fullName>
    </recommendedName>
</protein>
<feature type="domain" description="Msp4/OMP-like" evidence="1">
    <location>
        <begin position="153"/>
        <end position="231"/>
    </location>
</feature>
<dbReference type="Gene3D" id="2.40.160.20">
    <property type="match status" value="1"/>
</dbReference>
<dbReference type="InterPro" id="IPR002566">
    <property type="entry name" value="Msp4_OMP-like"/>
</dbReference>
<dbReference type="RefSeq" id="WP_085727144.1">
    <property type="nucleotide sequence ID" value="NZ_NBYN01000011.1"/>
</dbReference>
<evidence type="ECO:0000259" key="1">
    <source>
        <dbReference type="Pfam" id="PF01617"/>
    </source>
</evidence>